<protein>
    <submittedName>
        <fullName evidence="1">Uncharacterized protein</fullName>
    </submittedName>
</protein>
<sequence length="156" mass="17241">MSSEPGCMALDLANDLAGLLAQALRENRTRFGADTLRAFDLGCFPWHGYLELSFLTTDEPGLRNDRSPFTSVADWRFYDFVPGWPAARHIAAAMQREWLASKDRKATADACFRECAQALRSETVGAALALYSRAPDFVLLVVNSDDPNSVNYCTVA</sequence>
<reference evidence="1 2" key="1">
    <citation type="submission" date="2023-07" db="EMBL/GenBank/DDBJ databases">
        <title>Sorghum-associated microbial communities from plants grown in Nebraska, USA.</title>
        <authorList>
            <person name="Schachtman D."/>
        </authorList>
    </citation>
    <scope>NUCLEOTIDE SEQUENCE [LARGE SCALE GENOMIC DNA]</scope>
    <source>
        <strain evidence="1 2">BE314</strain>
    </source>
</reference>
<keyword evidence="2" id="KW-1185">Reference proteome</keyword>
<comment type="caution">
    <text evidence="1">The sequence shown here is derived from an EMBL/GenBank/DDBJ whole genome shotgun (WGS) entry which is preliminary data.</text>
</comment>
<accession>A0ABU1YKZ6</accession>
<proteinExistence type="predicted"/>
<dbReference type="RefSeq" id="WP_310264351.1">
    <property type="nucleotide sequence ID" value="NZ_JAVDXU010000001.1"/>
</dbReference>
<organism evidence="1 2">
    <name type="scientific">Roseateles saccharophilus</name>
    <name type="common">Pseudomonas saccharophila</name>
    <dbReference type="NCBI Taxonomy" id="304"/>
    <lineage>
        <taxon>Bacteria</taxon>
        <taxon>Pseudomonadati</taxon>
        <taxon>Pseudomonadota</taxon>
        <taxon>Betaproteobacteria</taxon>
        <taxon>Burkholderiales</taxon>
        <taxon>Sphaerotilaceae</taxon>
        <taxon>Roseateles</taxon>
    </lineage>
</organism>
<gene>
    <name evidence="1" type="ORF">J2X20_002167</name>
</gene>
<dbReference type="Proteomes" id="UP001180453">
    <property type="component" value="Unassembled WGS sequence"/>
</dbReference>
<evidence type="ECO:0000313" key="1">
    <source>
        <dbReference type="EMBL" id="MDR7269538.1"/>
    </source>
</evidence>
<dbReference type="EMBL" id="JAVDXU010000001">
    <property type="protein sequence ID" value="MDR7269538.1"/>
    <property type="molecule type" value="Genomic_DNA"/>
</dbReference>
<name>A0ABU1YKZ6_ROSSA</name>
<evidence type="ECO:0000313" key="2">
    <source>
        <dbReference type="Proteomes" id="UP001180453"/>
    </source>
</evidence>